<keyword evidence="2" id="KW-1185">Reference proteome</keyword>
<evidence type="ECO:0000313" key="1">
    <source>
        <dbReference type="EMBL" id="CCH76995.1"/>
    </source>
</evidence>
<comment type="caution">
    <text evidence="1">The sequence shown here is derived from an EMBL/GenBank/DDBJ whole genome shotgun (WGS) entry which is preliminary data.</text>
</comment>
<dbReference type="AlphaFoldDB" id="A0A077LYG1"/>
<reference evidence="1 2" key="1">
    <citation type="journal article" date="2013" name="ISME J.">
        <title>A metabolic model for members of the genus Tetrasphaera involved in enhanced biological phosphorus removal.</title>
        <authorList>
            <person name="Kristiansen R."/>
            <person name="Nguyen H.T.T."/>
            <person name="Saunders A.M."/>
            <person name="Nielsen J.L."/>
            <person name="Wimmer R."/>
            <person name="Le V.Q."/>
            <person name="McIlroy S.J."/>
            <person name="Petrovski S."/>
            <person name="Seviour R.J."/>
            <person name="Calteau A."/>
            <person name="Nielsen K.L."/>
            <person name="Nielsen P.H."/>
        </authorList>
    </citation>
    <scope>NUCLEOTIDE SEQUENCE [LARGE SCALE GENOMIC DNA]</scope>
    <source>
        <strain evidence="1 2">T1-X7</strain>
    </source>
</reference>
<gene>
    <name evidence="1" type="ORF">BN12_1570010</name>
</gene>
<dbReference type="OrthoDB" id="7820707at2"/>
<dbReference type="STRING" id="1194083.BN12_1570010"/>
<evidence type="ECO:0000313" key="2">
    <source>
        <dbReference type="Proteomes" id="UP000035721"/>
    </source>
</evidence>
<name>A0A077LYG1_9MICO</name>
<sequence length="489" mass="51391">MTTTDVAAGTAFYSALQDKAMAAVKDTFKSELYPVQYPAQGDFPWNWQNANGVLNDLTYQYIDALVSPGQVPGTVALSTGGGFANAYVSVLNAMAYALSSGDQQKLNQAQSNASLQAQTIVTDYQSSFGTITDAQLTAAGVRTKQDYVIGYVLGSQWSGSTPPLSYSKMAAARNLKALLPNAPSGGDQVITDVVTYLNIMQPVNALSDELQNGAWMLAQLKANAMAPSASNGGQQTFNPNTGAIVPGYNVGWGVNTSVQSISNDLQNTSRTIEISMTTEQSSGSTLNVNVEGEAGFSIGSWLEFSTEASASYDMSKAQGTSTDCSVTITYAGYSMVALSPAAWQQATNVGFYWADPIAQAVANEGQDVTGFRFVSTPPYTMDGVADGGGFGLLTNLLVANYPTVKVTYSHADYASFEQNWSESVTGNLTLFGFIKLGSFSQGAYGSSVEASSDNSSFTVTFTPSPELVNQPQSLKTAYVISGAVANPGA</sequence>
<dbReference type="EMBL" id="CAJB01000065">
    <property type="protein sequence ID" value="CCH76995.1"/>
    <property type="molecule type" value="Genomic_DNA"/>
</dbReference>
<organism evidence="1 2">
    <name type="scientific">Nostocoides japonicum T1-X7</name>
    <dbReference type="NCBI Taxonomy" id="1194083"/>
    <lineage>
        <taxon>Bacteria</taxon>
        <taxon>Bacillati</taxon>
        <taxon>Actinomycetota</taxon>
        <taxon>Actinomycetes</taxon>
        <taxon>Micrococcales</taxon>
        <taxon>Intrasporangiaceae</taxon>
        <taxon>Nostocoides</taxon>
    </lineage>
</organism>
<dbReference type="Proteomes" id="UP000035721">
    <property type="component" value="Unassembled WGS sequence"/>
</dbReference>
<protein>
    <submittedName>
        <fullName evidence="1">Uncharacterized protein</fullName>
    </submittedName>
</protein>
<proteinExistence type="predicted"/>
<accession>A0A077LYG1</accession>
<dbReference type="RefSeq" id="WP_048553886.1">
    <property type="nucleotide sequence ID" value="NZ_HF570958.1"/>
</dbReference>